<comment type="caution">
    <text evidence="1">The sequence shown here is derived from an EMBL/GenBank/DDBJ whole genome shotgun (WGS) entry which is preliminary data.</text>
</comment>
<dbReference type="Proteomes" id="UP000266622">
    <property type="component" value="Unassembled WGS sequence"/>
</dbReference>
<sequence>MRYIEALQQAQPLLDEIIEETINKRIKYLLPALEKPNGNIHYELVERIEEDFKEKVRERVPTEIHETICGGKKENRKYYYNPIILISRAKRRIVPSQNLPTFEGFTNSLDNILKRLNNPNGRINYPYSIILISSDSKAYEIPLIDIPEAYLYLVINKDKPVQKEPPMKNGEYINEFEIKIPSFPKRIGYDRVILKGYQNQGDFEVNGSGEFDTYHGLRKIKYKGKYYYPNIIGRQGYQALLTMNLLETRKGYPSFPIIVPAPELITIFQNIFYSQLLRDPTKKEIKIPQIFTYLALTAEITKRREEGLDSFYISNGITKEKLENLYNRSRSKIDQIIKLRERYMTMKSAVS</sequence>
<reference evidence="1 2" key="1">
    <citation type="journal article" date="2018" name="Syst. Appl. Microbiol.">
        <title>A new symbiotic nanoarchaeote (Candidatus Nanoclepta minutus) and its host (Zestosphaera tikiterensis gen. nov., sp. nov.) from a New Zealand hot spring.</title>
        <authorList>
            <person name="St John E."/>
            <person name="Liu Y."/>
            <person name="Podar M."/>
            <person name="Stott M.B."/>
            <person name="Meneghin J."/>
            <person name="Chen Z."/>
            <person name="Lagutin K."/>
            <person name="Mitchell K."/>
            <person name="Reysenbach A.L."/>
        </authorList>
    </citation>
    <scope>NUCLEOTIDE SEQUENCE [LARGE SCALE GENOMIC DNA]</scope>
    <source>
        <strain evidence="1">NZ3</strain>
    </source>
</reference>
<gene>
    <name evidence="1" type="ORF">BXU00_02340</name>
</gene>
<evidence type="ECO:0000313" key="1">
    <source>
        <dbReference type="EMBL" id="RIB35342.1"/>
    </source>
</evidence>
<organism evidence="1 2">
    <name type="scientific">Candidatus Nanoclepta minutus</name>
    <dbReference type="NCBI Taxonomy" id="1940235"/>
    <lineage>
        <taxon>Archaea</taxon>
        <taxon>Nanobdellota</taxon>
        <taxon>Candidatus Nanoclepta</taxon>
    </lineage>
</organism>
<evidence type="ECO:0000313" key="2">
    <source>
        <dbReference type="Proteomes" id="UP000266622"/>
    </source>
</evidence>
<protein>
    <submittedName>
        <fullName evidence="1">Uncharacterized protein</fullName>
    </submittedName>
</protein>
<accession>A0A397WN51</accession>
<name>A0A397WN51_9ARCH</name>
<dbReference type="EMBL" id="MWMI01000003">
    <property type="protein sequence ID" value="RIB35342.1"/>
    <property type="molecule type" value="Genomic_DNA"/>
</dbReference>
<dbReference type="AlphaFoldDB" id="A0A397WN51"/>
<proteinExistence type="predicted"/>